<proteinExistence type="predicted"/>
<organism evidence="1 2">
    <name type="scientific">Marinobacter gudaonensis</name>
    <dbReference type="NCBI Taxonomy" id="375760"/>
    <lineage>
        <taxon>Bacteria</taxon>
        <taxon>Pseudomonadati</taxon>
        <taxon>Pseudomonadota</taxon>
        <taxon>Gammaproteobacteria</taxon>
        <taxon>Pseudomonadales</taxon>
        <taxon>Marinobacteraceae</taxon>
        <taxon>Marinobacter</taxon>
    </lineage>
</organism>
<evidence type="ECO:0000313" key="2">
    <source>
        <dbReference type="Proteomes" id="UP000199290"/>
    </source>
</evidence>
<evidence type="ECO:0000313" key="1">
    <source>
        <dbReference type="EMBL" id="SFR51167.1"/>
    </source>
</evidence>
<name>A0A1I6HA65_9GAMM</name>
<dbReference type="AlphaFoldDB" id="A0A1I6HA65"/>
<keyword evidence="2" id="KW-1185">Reference proteome</keyword>
<accession>A0A1I6HA65</accession>
<protein>
    <recommendedName>
        <fullName evidence="3">Immunity protein 26</fullName>
    </recommendedName>
</protein>
<dbReference type="Proteomes" id="UP000199290">
    <property type="component" value="Unassembled WGS sequence"/>
</dbReference>
<dbReference type="EMBL" id="FOYV01000001">
    <property type="protein sequence ID" value="SFR51167.1"/>
    <property type="molecule type" value="Genomic_DNA"/>
</dbReference>
<evidence type="ECO:0008006" key="3">
    <source>
        <dbReference type="Google" id="ProtNLM"/>
    </source>
</evidence>
<sequence>MAIARRGDLIEIETPNGIGYGLFTHKHSKYGELLRVFNVLVDERPRSPVEILDTAVRFNCFFPVSIAIRRKSVSVAFHCNVPEGLSVFPLFRTGVPSPLTKRIERWSLWDGEKSWQIGVPNKDEAKISPLAGWNHALLVHRISNGWRPEMWI</sequence>
<gene>
    <name evidence="1" type="ORF">SAMN04488073_2574</name>
</gene>
<reference evidence="2" key="1">
    <citation type="submission" date="2016-10" db="EMBL/GenBank/DDBJ databases">
        <authorList>
            <person name="Varghese N."/>
            <person name="Submissions S."/>
        </authorList>
    </citation>
    <scope>NUCLEOTIDE SEQUENCE [LARGE SCALE GENOMIC DNA]</scope>
    <source>
        <strain evidence="2">CGMCC 1.6294</strain>
    </source>
</reference>